<dbReference type="KEGG" id="dmr:Deima_0285"/>
<dbReference type="SUPFAM" id="SSF52833">
    <property type="entry name" value="Thioredoxin-like"/>
    <property type="match status" value="1"/>
</dbReference>
<keyword evidence="2" id="KW-1185">Reference proteome</keyword>
<dbReference type="Pfam" id="PF06999">
    <property type="entry name" value="Suc_Fer-like"/>
    <property type="match status" value="1"/>
</dbReference>
<reference evidence="1 2" key="1">
    <citation type="journal article" date="2011" name="Stand. Genomic Sci.">
        <title>Complete genome sequence of Deinococcus maricopensis type strain (LB-34).</title>
        <authorList>
            <person name="Pukall R."/>
            <person name="Zeytun A."/>
            <person name="Lucas S."/>
            <person name="Lapidus A."/>
            <person name="Hammon N."/>
            <person name="Deshpande S."/>
            <person name="Nolan M."/>
            <person name="Cheng J.F."/>
            <person name="Pitluck S."/>
            <person name="Liolios K."/>
            <person name="Pagani I."/>
            <person name="Mikhailova N."/>
            <person name="Ivanova N."/>
            <person name="Mavromatis K."/>
            <person name="Pati A."/>
            <person name="Tapia R."/>
            <person name="Han C."/>
            <person name="Goodwin L."/>
            <person name="Chen A."/>
            <person name="Palaniappan K."/>
            <person name="Land M."/>
            <person name="Hauser L."/>
            <person name="Chang Y.J."/>
            <person name="Jeffries C.D."/>
            <person name="Brambilla E.M."/>
            <person name="Rohde M."/>
            <person name="Goker M."/>
            <person name="Detter J.C."/>
            <person name="Woyke T."/>
            <person name="Bristow J."/>
            <person name="Eisen J.A."/>
            <person name="Markowitz V."/>
            <person name="Hugenholtz P."/>
            <person name="Kyrpides N.C."/>
            <person name="Klenk H.P."/>
        </authorList>
    </citation>
    <scope>NUCLEOTIDE SEQUENCE [LARGE SCALE GENOMIC DNA]</scope>
    <source>
        <strain evidence="2">DSM 21211 / LMG 22137 / NRRL B-23946 / LB-34</strain>
    </source>
</reference>
<dbReference type="AlphaFoldDB" id="E8U4A9"/>
<gene>
    <name evidence="1" type="ordered locus">Deima_0285</name>
</gene>
<sequence>MSGSPTPLLLCSAASQDLGEELIGTAPTWHQAFALDLPLRTWDHFRDSATWTARRHDLFARLGEHVRATRTGYGLLLYSSGEDTGHVRHYTRTDDHAAFTRTDYQLSADGTLDLLEAALLHPERLPDLQPHRRPTPTLGTDLHVCTHGTVDAACGKLGYPLLAELQAAHGGARVWRTGHFGGHRFAPTLVELPAGRFWGRVTPDVARAIATQTGDPAALAPHLRGWAGLDAWGQVVDRELFAREGWAWLNRPRQARTLHADATGADVQVTARHPDGHTDTYTARVDVTHTLHVPGGSHKPNLTAAPQYRVQALHHA</sequence>
<dbReference type="InterPro" id="IPR036249">
    <property type="entry name" value="Thioredoxin-like_sf"/>
</dbReference>
<accession>E8U4A9</accession>
<dbReference type="CDD" id="cd03062">
    <property type="entry name" value="TRX_Fd_Sucrase"/>
    <property type="match status" value="1"/>
</dbReference>
<dbReference type="STRING" id="709986.Deima_0285"/>
<dbReference type="OrthoDB" id="3399139at2"/>
<protein>
    <submittedName>
        <fullName evidence="1">Sucraseferredoxin family protein</fullName>
    </submittedName>
</protein>
<dbReference type="Proteomes" id="UP000008635">
    <property type="component" value="Chromosome"/>
</dbReference>
<dbReference type="eggNOG" id="COG4759">
    <property type="taxonomic scope" value="Bacteria"/>
</dbReference>
<dbReference type="Gene3D" id="3.40.30.10">
    <property type="entry name" value="Glutaredoxin"/>
    <property type="match status" value="1"/>
</dbReference>
<proteinExistence type="predicted"/>
<reference evidence="2" key="2">
    <citation type="submission" date="2011-01" db="EMBL/GenBank/DDBJ databases">
        <title>The complete genome of Deinococcus maricopensis DSM 21211.</title>
        <authorList>
            <consortium name="US DOE Joint Genome Institute (JGI-PGF)"/>
            <person name="Lucas S."/>
            <person name="Copeland A."/>
            <person name="Lapidus A."/>
            <person name="Goodwin L."/>
            <person name="Pitluck S."/>
            <person name="Kyrpides N."/>
            <person name="Mavromatis K."/>
            <person name="Pagani I."/>
            <person name="Ivanova N."/>
            <person name="Ovchinnikova G."/>
            <person name="Zeytun A."/>
            <person name="Detter J.C."/>
            <person name="Han C."/>
            <person name="Land M."/>
            <person name="Hauser L."/>
            <person name="Markowitz V."/>
            <person name="Cheng J.-F."/>
            <person name="Hugenholtz P."/>
            <person name="Woyke T."/>
            <person name="Wu D."/>
            <person name="Pukall R."/>
            <person name="Gehrich-Schroeter G."/>
            <person name="Brambilla E."/>
            <person name="Klenk H.-P."/>
            <person name="Eisen J.A."/>
        </authorList>
    </citation>
    <scope>NUCLEOTIDE SEQUENCE [LARGE SCALE GENOMIC DNA]</scope>
    <source>
        <strain evidence="2">DSM 21211 / LMG 22137 / NRRL B-23946 / LB-34</strain>
    </source>
</reference>
<dbReference type="EMBL" id="CP002454">
    <property type="protein sequence ID" value="ADV65946.1"/>
    <property type="molecule type" value="Genomic_DNA"/>
</dbReference>
<organism evidence="1 2">
    <name type="scientific">Deinococcus maricopensis (strain DSM 21211 / LMG 22137 / NRRL B-23946 / LB-34)</name>
    <dbReference type="NCBI Taxonomy" id="709986"/>
    <lineage>
        <taxon>Bacteria</taxon>
        <taxon>Thermotogati</taxon>
        <taxon>Deinococcota</taxon>
        <taxon>Deinococci</taxon>
        <taxon>Deinococcales</taxon>
        <taxon>Deinococcaceae</taxon>
        <taxon>Deinococcus</taxon>
    </lineage>
</organism>
<dbReference type="PIRSF" id="PIRSF035042">
    <property type="entry name" value="UCP035042_thirdx"/>
    <property type="match status" value="1"/>
</dbReference>
<dbReference type="HOGENOM" id="CLU_050357_1_0_0"/>
<dbReference type="RefSeq" id="WP_013555451.1">
    <property type="nucleotide sequence ID" value="NC_014958.1"/>
</dbReference>
<evidence type="ECO:0000313" key="1">
    <source>
        <dbReference type="EMBL" id="ADV65946.1"/>
    </source>
</evidence>
<dbReference type="InterPro" id="IPR010350">
    <property type="entry name" value="Aim32/Apd1-like_bac"/>
</dbReference>
<evidence type="ECO:0000313" key="2">
    <source>
        <dbReference type="Proteomes" id="UP000008635"/>
    </source>
</evidence>
<name>E8U4A9_DEIML</name>
<dbReference type="InterPro" id="IPR009737">
    <property type="entry name" value="Aim32/Apd1-like"/>
</dbReference>